<feature type="non-terminal residue" evidence="2">
    <location>
        <position position="245"/>
    </location>
</feature>
<evidence type="ECO:0000259" key="1">
    <source>
        <dbReference type="Pfam" id="PF13175"/>
    </source>
</evidence>
<dbReference type="InterPro" id="IPR041685">
    <property type="entry name" value="AAA_GajA/Old/RecF-like"/>
</dbReference>
<dbReference type="InterPro" id="IPR027417">
    <property type="entry name" value="P-loop_NTPase"/>
</dbReference>
<sequence>MIKDIHLKNFKCFESITLKQLKTLNVISGKNNFGKTSILDAIFSFYDVKNPAALLKVKSFRNEASLLNKENSFWDSYFYNMDTSKEMSITIRDERSEVTQKYSTIDNTQSESSVSLNVESILSNTPPLRQTLGSQEKGNVLMIKVSETQNGKRTHPEELITIKITQKTQEINGEIKQTKKGKLYKFKTAAIITTSRNINKEATIKNVSKLLTQKRKDEIIGNLKRIDNRINDIAIIATDQNKEIF</sequence>
<dbReference type="EMBL" id="AAHGZE010000145">
    <property type="protein sequence ID" value="EBV9874361.1"/>
    <property type="molecule type" value="Genomic_DNA"/>
</dbReference>
<gene>
    <name evidence="2" type="ORF">AUA52_24630</name>
</gene>
<comment type="caution">
    <text evidence="2">The sequence shown here is derived from an EMBL/GenBank/DDBJ whole genome shotgun (WGS) entry which is preliminary data.</text>
</comment>
<dbReference type="Gene3D" id="3.40.50.300">
    <property type="entry name" value="P-loop containing nucleotide triphosphate hydrolases"/>
    <property type="match status" value="1"/>
</dbReference>
<dbReference type="SUPFAM" id="SSF52540">
    <property type="entry name" value="P-loop containing nucleoside triphosphate hydrolases"/>
    <property type="match status" value="1"/>
</dbReference>
<dbReference type="Pfam" id="PF13175">
    <property type="entry name" value="AAA_15"/>
    <property type="match status" value="1"/>
</dbReference>
<reference evidence="2" key="1">
    <citation type="submission" date="2018-07" db="EMBL/GenBank/DDBJ databases">
        <authorList>
            <consortium name="GenomeTrakr network: Whole genome sequencing for foodborne pathogen traceback"/>
        </authorList>
    </citation>
    <scope>NUCLEOTIDE SEQUENCE</scope>
    <source>
        <strain evidence="2">CVM-N26092</strain>
    </source>
</reference>
<feature type="domain" description="Endonuclease GajA/Old nuclease/RecF-like AAA" evidence="1">
    <location>
        <begin position="1"/>
        <end position="230"/>
    </location>
</feature>
<name>A0A5W0XND5_SALTM</name>
<dbReference type="AlphaFoldDB" id="A0A5W0XND5"/>
<evidence type="ECO:0000313" key="2">
    <source>
        <dbReference type="EMBL" id="EBV9874361.1"/>
    </source>
</evidence>
<organism evidence="2">
    <name type="scientific">Salmonella enterica subsp. enterica serovar Typhimurium var. 5-</name>
    <dbReference type="NCBI Taxonomy" id="1620419"/>
    <lineage>
        <taxon>Bacteria</taxon>
        <taxon>Pseudomonadati</taxon>
        <taxon>Pseudomonadota</taxon>
        <taxon>Gammaproteobacteria</taxon>
        <taxon>Enterobacterales</taxon>
        <taxon>Enterobacteriaceae</taxon>
        <taxon>Salmonella</taxon>
    </lineage>
</organism>
<protein>
    <recommendedName>
        <fullName evidence="1">Endonuclease GajA/Old nuclease/RecF-like AAA domain-containing protein</fullName>
    </recommendedName>
</protein>
<accession>A0A5W0XND5</accession>
<proteinExistence type="predicted"/>